<evidence type="ECO:0000313" key="2">
    <source>
        <dbReference type="Proteomes" id="UP000295709"/>
    </source>
</evidence>
<keyword evidence="2" id="KW-1185">Reference proteome</keyword>
<comment type="caution">
    <text evidence="1">The sequence shown here is derived from an EMBL/GenBank/DDBJ whole genome shotgun (WGS) entry which is preliminary data.</text>
</comment>
<protein>
    <submittedName>
        <fullName evidence="1">Uncharacterized protein</fullName>
    </submittedName>
</protein>
<name>A0ABY2FX64_9FLAO</name>
<sequence length="39" mass="4621">MVYNSTHKALSKSIPIHKSGYQFIKFKIIIHPDLKYIIF</sequence>
<proteinExistence type="predicted"/>
<dbReference type="EMBL" id="SOQW01000001">
    <property type="protein sequence ID" value="TDX94374.1"/>
    <property type="molecule type" value="Genomic_DNA"/>
</dbReference>
<gene>
    <name evidence="1" type="ORF">BCF50_0138</name>
</gene>
<dbReference type="Proteomes" id="UP000295709">
    <property type="component" value="Unassembled WGS sequence"/>
</dbReference>
<organism evidence="1 2">
    <name type="scientific">Chryseobacterium daecheongense</name>
    <dbReference type="NCBI Taxonomy" id="192389"/>
    <lineage>
        <taxon>Bacteria</taxon>
        <taxon>Pseudomonadati</taxon>
        <taxon>Bacteroidota</taxon>
        <taxon>Flavobacteriia</taxon>
        <taxon>Flavobacteriales</taxon>
        <taxon>Weeksellaceae</taxon>
        <taxon>Chryseobacterium group</taxon>
        <taxon>Chryseobacterium</taxon>
    </lineage>
</organism>
<evidence type="ECO:0000313" key="1">
    <source>
        <dbReference type="EMBL" id="TDX94374.1"/>
    </source>
</evidence>
<reference evidence="1 2" key="1">
    <citation type="submission" date="2019-03" db="EMBL/GenBank/DDBJ databases">
        <title>Genomic Encyclopedia of Archaeal and Bacterial Type Strains, Phase II (KMG-II): from individual species to whole genera.</title>
        <authorList>
            <person name="Goeker M."/>
        </authorList>
    </citation>
    <scope>NUCLEOTIDE SEQUENCE [LARGE SCALE GENOMIC DNA]</scope>
    <source>
        <strain evidence="1 2">DSM 15235</strain>
    </source>
</reference>
<accession>A0ABY2FX64</accession>